<name>A0A084FUL5_PSEDA</name>
<dbReference type="Proteomes" id="UP000028545">
    <property type="component" value="Unassembled WGS sequence"/>
</dbReference>
<sequence>MPFFNENSWAHHKPAASSPLSSSPIRPSAPLSPVNRNSMNQRNCFSSPPEPKSKFATRQTKPNPLLRKREEGQETRRQLFLRTVRGRADDRAWERRSIEGHALRRWYEEEQQIYRQKENDVAGMPTEEDLEDAITMVDQQDQLEAMVPEDLDDMMVDEIARQEELELEALLASYEQPSPPLSSNSQEGLPQRPPSPYYSDDEEYDQIFMELAENDLGEAGEDTEMS</sequence>
<protein>
    <submittedName>
        <fullName evidence="2">Uncharacterized protein</fullName>
    </submittedName>
</protein>
<dbReference type="OMA" id="WQRRDIE"/>
<evidence type="ECO:0000313" key="3">
    <source>
        <dbReference type="Proteomes" id="UP000028545"/>
    </source>
</evidence>
<feature type="compositionally biased region" description="Low complexity" evidence="1">
    <location>
        <begin position="15"/>
        <end position="33"/>
    </location>
</feature>
<feature type="region of interest" description="Disordered" evidence="1">
    <location>
        <begin position="172"/>
        <end position="204"/>
    </location>
</feature>
<feature type="region of interest" description="Disordered" evidence="1">
    <location>
        <begin position="1"/>
        <end position="77"/>
    </location>
</feature>
<comment type="caution">
    <text evidence="2">The sequence shown here is derived from an EMBL/GenBank/DDBJ whole genome shotgun (WGS) entry which is preliminary data.</text>
</comment>
<keyword evidence="3" id="KW-1185">Reference proteome</keyword>
<dbReference type="RefSeq" id="XP_016638576.1">
    <property type="nucleotide sequence ID" value="XM_016784352.1"/>
</dbReference>
<feature type="compositionally biased region" description="Polar residues" evidence="1">
    <location>
        <begin position="34"/>
        <end position="46"/>
    </location>
</feature>
<evidence type="ECO:0000256" key="1">
    <source>
        <dbReference type="SAM" id="MobiDB-lite"/>
    </source>
</evidence>
<dbReference type="HOGENOM" id="CLU_070839_1_0_1"/>
<dbReference type="VEuPathDB" id="FungiDB:SAPIO_CDS10810"/>
<accession>A0A084FUL5</accession>
<dbReference type="EMBL" id="JOWA01000176">
    <property type="protein sequence ID" value="KEZ38777.1"/>
    <property type="molecule type" value="Genomic_DNA"/>
</dbReference>
<reference evidence="2 3" key="1">
    <citation type="journal article" date="2014" name="Genome Announc.">
        <title>Draft genome sequence of the pathogenic fungus Scedosporium apiospermum.</title>
        <authorList>
            <person name="Vandeputte P."/>
            <person name="Ghamrawi S."/>
            <person name="Rechenmann M."/>
            <person name="Iltis A."/>
            <person name="Giraud S."/>
            <person name="Fleury M."/>
            <person name="Thornton C."/>
            <person name="Delhaes L."/>
            <person name="Meyer W."/>
            <person name="Papon N."/>
            <person name="Bouchara J.P."/>
        </authorList>
    </citation>
    <scope>NUCLEOTIDE SEQUENCE [LARGE SCALE GENOMIC DNA]</scope>
    <source>
        <strain evidence="2 3">IHEM 14462</strain>
    </source>
</reference>
<dbReference type="KEGG" id="sapo:SAPIO_CDS10810"/>
<dbReference type="GeneID" id="27720044"/>
<proteinExistence type="predicted"/>
<organism evidence="2 3">
    <name type="scientific">Pseudallescheria apiosperma</name>
    <name type="common">Scedosporium apiospermum</name>
    <dbReference type="NCBI Taxonomy" id="563466"/>
    <lineage>
        <taxon>Eukaryota</taxon>
        <taxon>Fungi</taxon>
        <taxon>Dikarya</taxon>
        <taxon>Ascomycota</taxon>
        <taxon>Pezizomycotina</taxon>
        <taxon>Sordariomycetes</taxon>
        <taxon>Hypocreomycetidae</taxon>
        <taxon>Microascales</taxon>
        <taxon>Microascaceae</taxon>
        <taxon>Scedosporium</taxon>
    </lineage>
</organism>
<dbReference type="AlphaFoldDB" id="A0A084FUL5"/>
<dbReference type="OrthoDB" id="5279705at2759"/>
<feature type="compositionally biased region" description="Basic and acidic residues" evidence="1">
    <location>
        <begin position="67"/>
        <end position="77"/>
    </location>
</feature>
<gene>
    <name evidence="2" type="ORF">SAPIO_CDS10810</name>
</gene>
<evidence type="ECO:0000313" key="2">
    <source>
        <dbReference type="EMBL" id="KEZ38777.1"/>
    </source>
</evidence>